<dbReference type="PANTHER" id="PTHR42748:SF7">
    <property type="entry name" value="NMRA LIKE REDOX SENSOR 1-RELATED"/>
    <property type="match status" value="1"/>
</dbReference>
<comment type="caution">
    <text evidence="4">The sequence shown here is derived from an EMBL/GenBank/DDBJ whole genome shotgun (WGS) entry which is preliminary data.</text>
</comment>
<dbReference type="InterPro" id="IPR008030">
    <property type="entry name" value="NmrA-like"/>
</dbReference>
<comment type="similarity">
    <text evidence="1">Belongs to the NmrA-type oxidoreductase family.</text>
</comment>
<dbReference type="Pfam" id="PF05368">
    <property type="entry name" value="NmrA"/>
    <property type="match status" value="1"/>
</dbReference>
<proteinExistence type="inferred from homology"/>
<evidence type="ECO:0000256" key="2">
    <source>
        <dbReference type="ARBA" id="ARBA00022857"/>
    </source>
</evidence>
<dbReference type="SUPFAM" id="SSF51735">
    <property type="entry name" value="NAD(P)-binding Rossmann-fold domains"/>
    <property type="match status" value="1"/>
</dbReference>
<evidence type="ECO:0000256" key="1">
    <source>
        <dbReference type="ARBA" id="ARBA00006328"/>
    </source>
</evidence>
<name>A0A840PGN6_9ACTN</name>
<dbReference type="Proteomes" id="UP000578449">
    <property type="component" value="Unassembled WGS sequence"/>
</dbReference>
<dbReference type="EMBL" id="JACHGN010000025">
    <property type="protein sequence ID" value="MBB5138728.1"/>
    <property type="molecule type" value="Genomic_DNA"/>
</dbReference>
<evidence type="ECO:0000313" key="5">
    <source>
        <dbReference type="Proteomes" id="UP000578449"/>
    </source>
</evidence>
<reference evidence="4 5" key="1">
    <citation type="submission" date="2020-08" db="EMBL/GenBank/DDBJ databases">
        <title>Genomic Encyclopedia of Type Strains, Phase IV (KMG-IV): sequencing the most valuable type-strain genomes for metagenomic binning, comparative biology and taxonomic classification.</title>
        <authorList>
            <person name="Goeker M."/>
        </authorList>
    </citation>
    <scope>NUCLEOTIDE SEQUENCE [LARGE SCALE GENOMIC DNA]</scope>
    <source>
        <strain evidence="4 5">DSM 45615</strain>
    </source>
</reference>
<evidence type="ECO:0000259" key="3">
    <source>
        <dbReference type="Pfam" id="PF05368"/>
    </source>
</evidence>
<dbReference type="CDD" id="cd05251">
    <property type="entry name" value="NmrA_like_SDR_a"/>
    <property type="match status" value="1"/>
</dbReference>
<dbReference type="Gene3D" id="3.90.25.10">
    <property type="entry name" value="UDP-galactose 4-epimerase, domain 1"/>
    <property type="match status" value="1"/>
</dbReference>
<dbReference type="InterPro" id="IPR051164">
    <property type="entry name" value="NmrA-like_oxidored"/>
</dbReference>
<organism evidence="4 5">
    <name type="scientific">Thermocatellispora tengchongensis</name>
    <dbReference type="NCBI Taxonomy" id="1073253"/>
    <lineage>
        <taxon>Bacteria</taxon>
        <taxon>Bacillati</taxon>
        <taxon>Actinomycetota</taxon>
        <taxon>Actinomycetes</taxon>
        <taxon>Streptosporangiales</taxon>
        <taxon>Streptosporangiaceae</taxon>
        <taxon>Thermocatellispora</taxon>
    </lineage>
</organism>
<feature type="domain" description="NmrA-like" evidence="3">
    <location>
        <begin position="2"/>
        <end position="237"/>
    </location>
</feature>
<keyword evidence="5" id="KW-1185">Reference proteome</keyword>
<dbReference type="InterPro" id="IPR036291">
    <property type="entry name" value="NAD(P)-bd_dom_sf"/>
</dbReference>
<accession>A0A840PGN6</accession>
<evidence type="ECO:0000313" key="4">
    <source>
        <dbReference type="EMBL" id="MBB5138728.1"/>
    </source>
</evidence>
<gene>
    <name evidence="4" type="ORF">HNP84_008486</name>
</gene>
<dbReference type="RefSeq" id="WP_185055592.1">
    <property type="nucleotide sequence ID" value="NZ_BAABIX010000033.1"/>
</dbReference>
<keyword evidence="2" id="KW-0521">NADP</keyword>
<dbReference type="AlphaFoldDB" id="A0A840PGN6"/>
<dbReference type="PANTHER" id="PTHR42748">
    <property type="entry name" value="NITROGEN METABOLITE REPRESSION PROTEIN NMRA FAMILY MEMBER"/>
    <property type="match status" value="1"/>
</dbReference>
<protein>
    <submittedName>
        <fullName evidence="4">Uncharacterized protein YbjT (DUF2867 family)</fullName>
    </submittedName>
</protein>
<sequence>MEQVILVTGATGQQGGATARWLLEDGWRVRVLARDPGRAAVEELAEAGAEVVAGDMADRASLDAAVAGAYGVFSVQPAAGRPERGEDEVRMGVNVAEAAHAAGVRHLVYASVGGAERGTGIPHWETKWRIEQRIRELGLTATILRPVMFMENHAHPTYGALGAAPLVRTIPPHATVQLIAVRDIGVFAALAFADPERFAGQALEIAGDELPRDELVAAMAEALGREVPVEPLGDEALRDAGVDETAVRRSRSFGGWQADIPALRALHPGLLDFRGWLAAEGRELLRRAFG</sequence>
<dbReference type="Gene3D" id="3.40.50.720">
    <property type="entry name" value="NAD(P)-binding Rossmann-like Domain"/>
    <property type="match status" value="1"/>
</dbReference>